<dbReference type="GeneID" id="78372421"/>
<dbReference type="AlphaFoldDB" id="A0A0D8FUV9"/>
<dbReference type="OrthoDB" id="9788370at2"/>
<evidence type="ECO:0000256" key="8">
    <source>
        <dbReference type="ARBA" id="ARBA00012016"/>
    </source>
</evidence>
<feature type="active site" description="GMP-histidine intermediate" evidence="18">
    <location>
        <position position="49"/>
    </location>
</feature>
<dbReference type="EMBL" id="JXUW01000008">
    <property type="protein sequence ID" value="KJE77065.1"/>
    <property type="molecule type" value="Genomic_DNA"/>
</dbReference>
<dbReference type="PANTHER" id="PTHR34848:SF1">
    <property type="entry name" value="BIFUNCTIONAL ADENOSYLCOBALAMIN BIOSYNTHESIS PROTEIN COBU"/>
    <property type="match status" value="1"/>
</dbReference>
<evidence type="ECO:0000313" key="20">
    <source>
        <dbReference type="EMBL" id="KJE77065.1"/>
    </source>
</evidence>
<accession>A0A0D8FUV9</accession>
<dbReference type="PANTHER" id="PTHR34848">
    <property type="match status" value="1"/>
</dbReference>
<keyword evidence="11 20" id="KW-0808">Transferase</keyword>
<evidence type="ECO:0000256" key="1">
    <source>
        <dbReference type="ARBA" id="ARBA00000312"/>
    </source>
</evidence>
<dbReference type="Gene3D" id="3.40.50.300">
    <property type="entry name" value="P-loop containing nucleotide triphosphate hydrolases"/>
    <property type="match status" value="1"/>
</dbReference>
<comment type="catalytic activity">
    <reaction evidence="1">
        <text>adenosylcob(III)inamide + ATP = adenosylcob(III)inamide phosphate + ADP + H(+)</text>
        <dbReference type="Rhea" id="RHEA:15769"/>
        <dbReference type="ChEBI" id="CHEBI:2480"/>
        <dbReference type="ChEBI" id="CHEBI:15378"/>
        <dbReference type="ChEBI" id="CHEBI:30616"/>
        <dbReference type="ChEBI" id="CHEBI:58502"/>
        <dbReference type="ChEBI" id="CHEBI:456216"/>
        <dbReference type="EC" id="2.7.1.156"/>
    </reaction>
</comment>
<evidence type="ECO:0000256" key="9">
    <source>
        <dbReference type="ARBA" id="ARBA00012523"/>
    </source>
</evidence>
<comment type="pathway">
    <text evidence="6">Cofactor biosynthesis; adenosylcobalamin biosynthesis; adenosylcobalamin from cob(II)yrinate a,c-diamide: step 5/7.</text>
</comment>
<keyword evidence="20" id="KW-0548">Nucleotidyltransferase</keyword>
<feature type="binding site" evidence="19">
    <location>
        <begin position="8"/>
        <end position="15"/>
    </location>
    <ligand>
        <name>GTP</name>
        <dbReference type="ChEBI" id="CHEBI:37565"/>
    </ligand>
</feature>
<comment type="function">
    <text evidence="4">Catalyzes ATP-dependent phosphorylation of adenosylcobinamide and addition of GMP to adenosylcobinamide phosphate.</text>
</comment>
<dbReference type="SUPFAM" id="SSF52540">
    <property type="entry name" value="P-loop containing nucleoside triphosphate hydrolases"/>
    <property type="match status" value="1"/>
</dbReference>
<feature type="binding site" evidence="19">
    <location>
        <position position="61"/>
    </location>
    <ligand>
        <name>GTP</name>
        <dbReference type="ChEBI" id="CHEBI:37565"/>
    </ligand>
</feature>
<evidence type="ECO:0000256" key="17">
    <source>
        <dbReference type="ARBA" id="ARBA00030571"/>
    </source>
</evidence>
<evidence type="ECO:0000256" key="2">
    <source>
        <dbReference type="ARBA" id="ARBA00000711"/>
    </source>
</evidence>
<dbReference type="EC" id="2.7.7.62" evidence="9"/>
<evidence type="ECO:0000313" key="21">
    <source>
        <dbReference type="Proteomes" id="UP000032336"/>
    </source>
</evidence>
<sequence>MSTTLVLGGTRSGKSAFAESLLDNQPAVHYIATLESSSDPEFIRRVARHQERRGPRYSVLELEEPRDLVRLLAFDDHPVLLDSVGTWLARLDVCDEESLSMLTQQLIATLRVRRNPLVIVSEEVGLAVHPTTAVGRCFVDALGSINQALTLVSTHVFLVVAGIPLPLHGFREHS</sequence>
<comment type="catalytic activity">
    <reaction evidence="3">
        <text>adenosylcob(III)inamide + GTP = adenosylcob(III)inamide phosphate + GDP + H(+)</text>
        <dbReference type="Rhea" id="RHEA:15765"/>
        <dbReference type="ChEBI" id="CHEBI:2480"/>
        <dbReference type="ChEBI" id="CHEBI:15378"/>
        <dbReference type="ChEBI" id="CHEBI:37565"/>
        <dbReference type="ChEBI" id="CHEBI:58189"/>
        <dbReference type="ChEBI" id="CHEBI:58502"/>
        <dbReference type="EC" id="2.7.1.156"/>
    </reaction>
</comment>
<dbReference type="InterPro" id="IPR027417">
    <property type="entry name" value="P-loop_NTPase"/>
</dbReference>
<evidence type="ECO:0000256" key="18">
    <source>
        <dbReference type="PIRSR" id="PIRSR006135-1"/>
    </source>
</evidence>
<dbReference type="PIRSF" id="PIRSF006135">
    <property type="entry name" value="CobU"/>
    <property type="match status" value="1"/>
</dbReference>
<comment type="catalytic activity">
    <reaction evidence="2">
        <text>adenosylcob(III)inamide phosphate + GTP + H(+) = adenosylcob(III)inamide-GDP + diphosphate</text>
        <dbReference type="Rhea" id="RHEA:22712"/>
        <dbReference type="ChEBI" id="CHEBI:15378"/>
        <dbReference type="ChEBI" id="CHEBI:33019"/>
        <dbReference type="ChEBI" id="CHEBI:37565"/>
        <dbReference type="ChEBI" id="CHEBI:58502"/>
        <dbReference type="ChEBI" id="CHEBI:60487"/>
        <dbReference type="EC" id="2.7.7.62"/>
    </reaction>
</comment>
<dbReference type="PATRIC" id="fig|1121877.4.peg.1309"/>
<evidence type="ECO:0000256" key="5">
    <source>
        <dbReference type="ARBA" id="ARBA00004692"/>
    </source>
</evidence>
<dbReference type="Proteomes" id="UP000032336">
    <property type="component" value="Unassembled WGS sequence"/>
</dbReference>
<proteinExistence type="inferred from homology"/>
<name>A0A0D8FUV9_9ACTN</name>
<keyword evidence="15 19" id="KW-0342">GTP-binding</keyword>
<comment type="caution">
    <text evidence="20">The sequence shown here is derived from an EMBL/GenBank/DDBJ whole genome shotgun (WGS) entry which is preliminary data.</text>
</comment>
<dbReference type="GO" id="GO:0005524">
    <property type="term" value="F:ATP binding"/>
    <property type="evidence" value="ECO:0007669"/>
    <property type="project" value="UniProtKB-KW"/>
</dbReference>
<dbReference type="GO" id="GO:0043752">
    <property type="term" value="F:adenosylcobinamide kinase activity"/>
    <property type="evidence" value="ECO:0007669"/>
    <property type="project" value="UniProtKB-EC"/>
</dbReference>
<dbReference type="EC" id="2.7.1.156" evidence="8"/>
<evidence type="ECO:0000256" key="19">
    <source>
        <dbReference type="PIRSR" id="PIRSR006135-2"/>
    </source>
</evidence>
<evidence type="ECO:0000256" key="11">
    <source>
        <dbReference type="ARBA" id="ARBA00022679"/>
    </source>
</evidence>
<reference evidence="20 21" key="1">
    <citation type="submission" date="2015-01" db="EMBL/GenBank/DDBJ databases">
        <title>Draft genome of the acidophilic iron oxidizer Ferrimicrobium acidiphilum strain T23.</title>
        <authorList>
            <person name="Poehlein A."/>
            <person name="Eisen S."/>
            <person name="Schloemann M."/>
            <person name="Johnson B.D."/>
            <person name="Daniel R."/>
            <person name="Muehling M."/>
        </authorList>
    </citation>
    <scope>NUCLEOTIDE SEQUENCE [LARGE SCALE GENOMIC DNA]</scope>
    <source>
        <strain evidence="20 21">T23</strain>
    </source>
</reference>
<evidence type="ECO:0000256" key="16">
    <source>
        <dbReference type="ARBA" id="ARBA00029570"/>
    </source>
</evidence>
<gene>
    <name evidence="20" type="primary">cobP</name>
    <name evidence="20" type="ORF">FEAC_11910</name>
</gene>
<evidence type="ECO:0000256" key="6">
    <source>
        <dbReference type="ARBA" id="ARBA00005159"/>
    </source>
</evidence>
<evidence type="ECO:0000256" key="10">
    <source>
        <dbReference type="ARBA" id="ARBA00022573"/>
    </source>
</evidence>
<dbReference type="CDD" id="cd00544">
    <property type="entry name" value="CobU"/>
    <property type="match status" value="1"/>
</dbReference>
<comment type="pathway">
    <text evidence="5">Cofactor biosynthesis; adenosylcobalamin biosynthesis; adenosylcobalamin from cob(II)yrinate a,c-diamide: step 6/7.</text>
</comment>
<evidence type="ECO:0000256" key="14">
    <source>
        <dbReference type="ARBA" id="ARBA00022840"/>
    </source>
</evidence>
<dbReference type="UniPathway" id="UPA00148">
    <property type="reaction ID" value="UER00236"/>
</dbReference>
<dbReference type="Pfam" id="PF02283">
    <property type="entry name" value="CobU"/>
    <property type="match status" value="1"/>
</dbReference>
<dbReference type="STRING" id="1121877.FEAC_11910"/>
<dbReference type="RefSeq" id="WP_035388969.1">
    <property type="nucleotide sequence ID" value="NZ_JQKF01000008.1"/>
</dbReference>
<dbReference type="eggNOG" id="COG2087">
    <property type="taxonomic scope" value="Bacteria"/>
</dbReference>
<keyword evidence="13" id="KW-0418">Kinase</keyword>
<keyword evidence="21" id="KW-1185">Reference proteome</keyword>
<feature type="binding site" evidence="19">
    <location>
        <position position="82"/>
    </location>
    <ligand>
        <name>GTP</name>
        <dbReference type="ChEBI" id="CHEBI:37565"/>
    </ligand>
</feature>
<evidence type="ECO:0000256" key="12">
    <source>
        <dbReference type="ARBA" id="ARBA00022741"/>
    </source>
</evidence>
<keyword evidence="14" id="KW-0067">ATP-binding</keyword>
<evidence type="ECO:0000256" key="13">
    <source>
        <dbReference type="ARBA" id="ARBA00022777"/>
    </source>
</evidence>
<dbReference type="GO" id="GO:0009236">
    <property type="term" value="P:cobalamin biosynthetic process"/>
    <property type="evidence" value="ECO:0007669"/>
    <property type="project" value="UniProtKB-UniPathway"/>
</dbReference>
<organism evidence="20 21">
    <name type="scientific">Ferrimicrobium acidiphilum DSM 19497</name>
    <dbReference type="NCBI Taxonomy" id="1121877"/>
    <lineage>
        <taxon>Bacteria</taxon>
        <taxon>Bacillati</taxon>
        <taxon>Actinomycetota</taxon>
        <taxon>Acidimicrobiia</taxon>
        <taxon>Acidimicrobiales</taxon>
        <taxon>Acidimicrobiaceae</taxon>
        <taxon>Ferrimicrobium</taxon>
    </lineage>
</organism>
<keyword evidence="12 19" id="KW-0547">Nucleotide-binding</keyword>
<evidence type="ECO:0000256" key="4">
    <source>
        <dbReference type="ARBA" id="ARBA00003889"/>
    </source>
</evidence>
<evidence type="ECO:0000256" key="15">
    <source>
        <dbReference type="ARBA" id="ARBA00023134"/>
    </source>
</evidence>
<dbReference type="GO" id="GO:0008820">
    <property type="term" value="F:cobinamide phosphate guanylyltransferase activity"/>
    <property type="evidence" value="ECO:0007669"/>
    <property type="project" value="UniProtKB-EC"/>
</dbReference>
<dbReference type="InterPro" id="IPR003203">
    <property type="entry name" value="CobU/CobP"/>
</dbReference>
<protein>
    <recommendedName>
        <fullName evidence="16">Adenosylcobinamide kinase</fullName>
        <ecNumber evidence="8">2.7.1.156</ecNumber>
        <ecNumber evidence="9">2.7.7.62</ecNumber>
    </recommendedName>
    <alternativeName>
        <fullName evidence="17">Adenosylcobinamide-phosphate guanylyltransferase</fullName>
    </alternativeName>
</protein>
<evidence type="ECO:0000256" key="3">
    <source>
        <dbReference type="ARBA" id="ARBA00001522"/>
    </source>
</evidence>
<keyword evidence="10" id="KW-0169">Cobalamin biosynthesis</keyword>
<comment type="similarity">
    <text evidence="7">Belongs to the CobU/CobP family.</text>
</comment>
<dbReference type="GO" id="GO:0005525">
    <property type="term" value="F:GTP binding"/>
    <property type="evidence" value="ECO:0007669"/>
    <property type="project" value="UniProtKB-KW"/>
</dbReference>
<evidence type="ECO:0000256" key="7">
    <source>
        <dbReference type="ARBA" id="ARBA00007490"/>
    </source>
</evidence>